<dbReference type="PANTHER" id="PTHR42685">
    <property type="entry name" value="GERANYLGERANYL DIPHOSPHATE REDUCTASE"/>
    <property type="match status" value="1"/>
</dbReference>
<dbReference type="SUPFAM" id="SSF51905">
    <property type="entry name" value="FAD/NAD(P)-binding domain"/>
    <property type="match status" value="1"/>
</dbReference>
<dbReference type="InterPro" id="IPR050407">
    <property type="entry name" value="Geranylgeranyl_reductase"/>
</dbReference>
<dbReference type="PANTHER" id="PTHR42685:SF22">
    <property type="entry name" value="CONDITIONED MEDIUM FACTOR RECEPTOR 1"/>
    <property type="match status" value="1"/>
</dbReference>
<dbReference type="InterPro" id="IPR013698">
    <property type="entry name" value="Squalene_epoxidase"/>
</dbReference>
<evidence type="ECO:0000313" key="3">
    <source>
        <dbReference type="Proteomes" id="UP000051269"/>
    </source>
</evidence>
<dbReference type="GO" id="GO:0016020">
    <property type="term" value="C:membrane"/>
    <property type="evidence" value="ECO:0007669"/>
    <property type="project" value="InterPro"/>
</dbReference>
<dbReference type="Proteomes" id="UP000051269">
    <property type="component" value="Unassembled WGS sequence"/>
</dbReference>
<dbReference type="GO" id="GO:0004506">
    <property type="term" value="F:squalene monooxygenase activity"/>
    <property type="evidence" value="ECO:0007669"/>
    <property type="project" value="InterPro"/>
</dbReference>
<reference evidence="2 3" key="1">
    <citation type="submission" date="2015-10" db="EMBL/GenBank/DDBJ databases">
        <title>Metagenome-Assembled Genomes uncover a global brackish microbiome.</title>
        <authorList>
            <person name="Hugerth L.W."/>
            <person name="Larsson J."/>
            <person name="Alneberg J."/>
            <person name="Lindh M.V."/>
            <person name="Legrand C."/>
            <person name="Pinhassi J."/>
            <person name="Andersson A.F."/>
        </authorList>
    </citation>
    <scope>NUCLEOTIDE SEQUENCE [LARGE SCALE GENOMIC DNA]</scope>
    <source>
        <strain evidence="2">BACL18 MAG-120507-bin52</strain>
    </source>
</reference>
<dbReference type="Gene3D" id="3.50.50.60">
    <property type="entry name" value="FAD/NAD(P)-binding domain"/>
    <property type="match status" value="2"/>
</dbReference>
<gene>
    <name evidence="2" type="ORF">ABR82_04570</name>
</gene>
<dbReference type="EMBL" id="LIBO01000009">
    <property type="protein sequence ID" value="KRO63079.1"/>
    <property type="molecule type" value="Genomic_DNA"/>
</dbReference>
<dbReference type="GO" id="GO:0050660">
    <property type="term" value="F:flavin adenine dinucleotide binding"/>
    <property type="evidence" value="ECO:0007669"/>
    <property type="project" value="InterPro"/>
</dbReference>
<name>A0A0R2RKH1_9BACT</name>
<accession>A0A0R2RKH1</accession>
<dbReference type="AlphaFoldDB" id="A0A0R2RKH1"/>
<comment type="caution">
    <text evidence="2">The sequence shown here is derived from an EMBL/GenBank/DDBJ whole genome shotgun (WGS) entry which is preliminary data.</text>
</comment>
<dbReference type="Pfam" id="PF08491">
    <property type="entry name" value="SE"/>
    <property type="match status" value="1"/>
</dbReference>
<sequence>MKPITILGGGLAGLTLGIQLRQKNVPVTLHEAGTYPRHRVCGEYLSGRALSVVESLGLRPALHRLGAVEASDILLALGSSVLHRRTLPQPALCLSRYEFDQFLVQEFTRLGGVIHLGQRVTPEAKEGTVLATGRQPSTTENGWRWFGLKAHARNVTLQAGLEMHLSPHGYIGLCQIENQQVNVCGLFRSRTSIPNLATSWKSWLTHDPASLLHQRLRHAEWNESSFRSIAALSLSPQKAAGRFGMRIGDSLTMIPPVTGNGMSMAMEGAHLAAPSLVDWASEKIDWTSAAQQVAQRLDSTFAPRLRHARPLQQALFHPIPRSILWNLSRIFPLIPSLLFRLTR</sequence>
<protein>
    <recommendedName>
        <fullName evidence="1">Squalene epoxidase domain-containing protein</fullName>
    </recommendedName>
</protein>
<evidence type="ECO:0000259" key="1">
    <source>
        <dbReference type="Pfam" id="PF08491"/>
    </source>
</evidence>
<organism evidence="2 3">
    <name type="scientific">Verrucomicrobia subdivision 6 bacterium BACL9 MAG-120507-bin52</name>
    <dbReference type="NCBI Taxonomy" id="1655590"/>
    <lineage>
        <taxon>Bacteria</taxon>
        <taxon>Pseudomonadati</taxon>
        <taxon>Verrucomicrobiota</taxon>
        <taxon>Verrucomicrobiia</taxon>
        <taxon>Verrucomicrobiales</taxon>
        <taxon>Verrucomicrobia subdivision 6</taxon>
    </lineage>
</organism>
<proteinExistence type="predicted"/>
<dbReference type="InterPro" id="IPR036188">
    <property type="entry name" value="FAD/NAD-bd_sf"/>
</dbReference>
<feature type="domain" description="Squalene epoxidase" evidence="1">
    <location>
        <begin position="147"/>
        <end position="278"/>
    </location>
</feature>
<evidence type="ECO:0000313" key="2">
    <source>
        <dbReference type="EMBL" id="KRO63079.1"/>
    </source>
</evidence>